<dbReference type="PROSITE" id="PS50893">
    <property type="entry name" value="ABC_TRANSPORTER_2"/>
    <property type="match status" value="1"/>
</dbReference>
<dbReference type="FunFam" id="3.40.50.300:FF:000224">
    <property type="entry name" value="Energy-coupling factor transporter ATP-binding protein EcfA"/>
    <property type="match status" value="1"/>
</dbReference>
<protein>
    <submittedName>
        <fullName evidence="10">Energy-coupling factor transport system ATP-binding protein</fullName>
    </submittedName>
</protein>
<dbReference type="GO" id="GO:0016887">
    <property type="term" value="F:ATP hydrolysis activity"/>
    <property type="evidence" value="ECO:0007669"/>
    <property type="project" value="InterPro"/>
</dbReference>
<evidence type="ECO:0000256" key="6">
    <source>
        <dbReference type="ARBA" id="ARBA00022840"/>
    </source>
</evidence>
<feature type="domain" description="ABC transporter" evidence="9">
    <location>
        <begin position="4"/>
        <end position="245"/>
    </location>
</feature>
<keyword evidence="11" id="KW-1185">Reference proteome</keyword>
<dbReference type="GO" id="GO:0005524">
    <property type="term" value="F:ATP binding"/>
    <property type="evidence" value="ECO:0007669"/>
    <property type="project" value="UniProtKB-KW"/>
</dbReference>
<comment type="subcellular location">
    <subcellularLocation>
        <location evidence="1">Cell membrane</location>
    </subcellularLocation>
</comment>
<keyword evidence="8" id="KW-0472">Membrane</keyword>
<evidence type="ECO:0000256" key="4">
    <source>
        <dbReference type="ARBA" id="ARBA00022475"/>
    </source>
</evidence>
<evidence type="ECO:0000256" key="7">
    <source>
        <dbReference type="ARBA" id="ARBA00022967"/>
    </source>
</evidence>
<keyword evidence="4" id="KW-1003">Cell membrane</keyword>
<dbReference type="InterPro" id="IPR003593">
    <property type="entry name" value="AAA+_ATPase"/>
</dbReference>
<dbReference type="SUPFAM" id="SSF52540">
    <property type="entry name" value="P-loop containing nucleoside triphosphate hydrolases"/>
    <property type="match status" value="1"/>
</dbReference>
<evidence type="ECO:0000259" key="9">
    <source>
        <dbReference type="PROSITE" id="PS50893"/>
    </source>
</evidence>
<dbReference type="PANTHER" id="PTHR43553">
    <property type="entry name" value="HEAVY METAL TRANSPORTER"/>
    <property type="match status" value="1"/>
</dbReference>
<dbReference type="AlphaFoldDB" id="A0A4Q8APR9"/>
<dbReference type="Proteomes" id="UP000291483">
    <property type="component" value="Unassembled WGS sequence"/>
</dbReference>
<dbReference type="PROSITE" id="PS00211">
    <property type="entry name" value="ABC_TRANSPORTER_1"/>
    <property type="match status" value="1"/>
</dbReference>
<evidence type="ECO:0000313" key="11">
    <source>
        <dbReference type="Proteomes" id="UP000291483"/>
    </source>
</evidence>
<name>A0A4Q8APR9_9MICO</name>
<dbReference type="InterPro" id="IPR015856">
    <property type="entry name" value="ABC_transpr_CbiO/EcfA_su"/>
</dbReference>
<dbReference type="PANTHER" id="PTHR43553:SF21">
    <property type="entry name" value="ABC TRANSPORTER ATP-BINDING PROTEIN MA_1418-RELATED"/>
    <property type="match status" value="1"/>
</dbReference>
<organism evidence="10 11">
    <name type="scientific">Microterricola gilva</name>
    <dbReference type="NCBI Taxonomy" id="393267"/>
    <lineage>
        <taxon>Bacteria</taxon>
        <taxon>Bacillati</taxon>
        <taxon>Actinomycetota</taxon>
        <taxon>Actinomycetes</taxon>
        <taxon>Micrococcales</taxon>
        <taxon>Microbacteriaceae</taxon>
        <taxon>Microterricola</taxon>
    </lineage>
</organism>
<evidence type="ECO:0000256" key="8">
    <source>
        <dbReference type="ARBA" id="ARBA00023136"/>
    </source>
</evidence>
<evidence type="ECO:0000256" key="1">
    <source>
        <dbReference type="ARBA" id="ARBA00004236"/>
    </source>
</evidence>
<dbReference type="InterPro" id="IPR050095">
    <property type="entry name" value="ECF_ABC_transporter_ATP-bd"/>
</dbReference>
<comment type="similarity">
    <text evidence="2">Belongs to the ABC transporter superfamily.</text>
</comment>
<keyword evidence="6 10" id="KW-0067">ATP-binding</keyword>
<dbReference type="InterPro" id="IPR017871">
    <property type="entry name" value="ABC_transporter-like_CS"/>
</dbReference>
<comment type="caution">
    <text evidence="10">The sequence shown here is derived from an EMBL/GenBank/DDBJ whole genome shotgun (WGS) entry which is preliminary data.</text>
</comment>
<evidence type="ECO:0000256" key="5">
    <source>
        <dbReference type="ARBA" id="ARBA00022741"/>
    </source>
</evidence>
<dbReference type="OrthoDB" id="501320at2"/>
<dbReference type="Gene3D" id="3.40.50.300">
    <property type="entry name" value="P-loop containing nucleotide triphosphate hydrolases"/>
    <property type="match status" value="1"/>
</dbReference>
<evidence type="ECO:0000256" key="3">
    <source>
        <dbReference type="ARBA" id="ARBA00022448"/>
    </source>
</evidence>
<dbReference type="GO" id="GO:0043190">
    <property type="term" value="C:ATP-binding cassette (ABC) transporter complex"/>
    <property type="evidence" value="ECO:0007669"/>
    <property type="project" value="TreeGrafter"/>
</dbReference>
<proteinExistence type="inferred from homology"/>
<keyword evidence="5" id="KW-0547">Nucleotide-binding</keyword>
<dbReference type="Pfam" id="PF00005">
    <property type="entry name" value="ABC_tran"/>
    <property type="match status" value="1"/>
</dbReference>
<sequence length="287" mass="31222">MVLVSIKNVGFTYAYADEPALSDVSLEIQPGLLYGVVGLNASGKSTLCSLIRGLIPHFHEGALTGTVEILGTNLADWDPAELSRKIGYVFQNPFTQISGVKDTVFEEIALGLENLGVPREEMISRVSQVVAELGLEALIEKNPNGLSGGQRQKVAFASIIAMDADFIVIDEPTSQLDPEASEAVFEIIRDLKRRGKSIILVEHKIDLMAEYADRIIVMKQGRVVMEGDVRDVLTSPVLDEADVPRPEVTELALALENAGRPLSAIPITRAEAHVLVRERLEGLAHAY</sequence>
<dbReference type="SMART" id="SM00382">
    <property type="entry name" value="AAA"/>
    <property type="match status" value="1"/>
</dbReference>
<gene>
    <name evidence="10" type="ORF">EV379_2950</name>
</gene>
<dbReference type="InterPro" id="IPR027417">
    <property type="entry name" value="P-loop_NTPase"/>
</dbReference>
<dbReference type="CDD" id="cd03225">
    <property type="entry name" value="ABC_cobalt_CbiO_domain1"/>
    <property type="match status" value="1"/>
</dbReference>
<keyword evidence="3" id="KW-0813">Transport</keyword>
<dbReference type="EMBL" id="SHLC01000001">
    <property type="protein sequence ID" value="RZU66588.1"/>
    <property type="molecule type" value="Genomic_DNA"/>
</dbReference>
<dbReference type="GO" id="GO:0042626">
    <property type="term" value="F:ATPase-coupled transmembrane transporter activity"/>
    <property type="evidence" value="ECO:0007669"/>
    <property type="project" value="TreeGrafter"/>
</dbReference>
<evidence type="ECO:0000313" key="10">
    <source>
        <dbReference type="EMBL" id="RZU66588.1"/>
    </source>
</evidence>
<reference evidence="10 11" key="1">
    <citation type="submission" date="2019-02" db="EMBL/GenBank/DDBJ databases">
        <title>Sequencing the genomes of 1000 actinobacteria strains.</title>
        <authorList>
            <person name="Klenk H.-P."/>
        </authorList>
    </citation>
    <scope>NUCLEOTIDE SEQUENCE [LARGE SCALE GENOMIC DNA]</scope>
    <source>
        <strain evidence="10 11">DSM 18319</strain>
    </source>
</reference>
<keyword evidence="7" id="KW-1278">Translocase</keyword>
<dbReference type="InterPro" id="IPR003439">
    <property type="entry name" value="ABC_transporter-like_ATP-bd"/>
</dbReference>
<evidence type="ECO:0000256" key="2">
    <source>
        <dbReference type="ARBA" id="ARBA00005417"/>
    </source>
</evidence>
<accession>A0A4Q8APR9</accession>